<dbReference type="InterPro" id="IPR037460">
    <property type="entry name" value="SEST-like"/>
</dbReference>
<protein>
    <submittedName>
        <fullName evidence="5">Lipase</fullName>
    </submittedName>
</protein>
<dbReference type="EMBL" id="WIAO01000003">
    <property type="protein sequence ID" value="MQM24838.1"/>
    <property type="molecule type" value="Genomic_DNA"/>
</dbReference>
<evidence type="ECO:0000313" key="5">
    <source>
        <dbReference type="EMBL" id="MQM24838.1"/>
    </source>
</evidence>
<dbReference type="RefSeq" id="WP_153024008.1">
    <property type="nucleotide sequence ID" value="NZ_WIAO01000003.1"/>
</dbReference>
<evidence type="ECO:0000256" key="2">
    <source>
        <dbReference type="PIRSR" id="PIRSR637460-2"/>
    </source>
</evidence>
<accession>A0A6L5G5C6</accession>
<feature type="signal peptide" evidence="3">
    <location>
        <begin position="1"/>
        <end position="26"/>
    </location>
</feature>
<dbReference type="Proteomes" id="UP000477750">
    <property type="component" value="Unassembled WGS sequence"/>
</dbReference>
<dbReference type="GO" id="GO:0004806">
    <property type="term" value="F:triacylglycerol lipase activity"/>
    <property type="evidence" value="ECO:0007669"/>
    <property type="project" value="TreeGrafter"/>
</dbReference>
<organism evidence="5 6">
    <name type="scientific">Glycomyces albidus</name>
    <dbReference type="NCBI Taxonomy" id="2656774"/>
    <lineage>
        <taxon>Bacteria</taxon>
        <taxon>Bacillati</taxon>
        <taxon>Actinomycetota</taxon>
        <taxon>Actinomycetes</taxon>
        <taxon>Glycomycetales</taxon>
        <taxon>Glycomycetaceae</taxon>
        <taxon>Glycomyces</taxon>
    </lineage>
</organism>
<evidence type="ECO:0000313" key="6">
    <source>
        <dbReference type="Proteomes" id="UP000477750"/>
    </source>
</evidence>
<keyword evidence="3" id="KW-0732">Signal</keyword>
<sequence>MNPVRQAATALAASAALVLIPAAAEAKPPTAYAALGDSYSSGTGAGRYFDDECLRSDLAYPRLLADRLGADLAFAACSGATTADLLAEQLGALDSATDLVTVTVGGNDIGWAEALTACITPLADCTDEIEASEGLIRNELPGLLDDTYSAIADRAPNAEVLVIGYPRLFNEQRTCGALDQPTVEEQIRMNQGADLLAGVLSDAAARHDFTYVDVRGYFAGHAVCDFEPYLHALRLPTVESYHPNALGHANGYLPAVADAV</sequence>
<gene>
    <name evidence="5" type="ORF">GFD30_04475</name>
</gene>
<feature type="active site" description="Nucleophile" evidence="1">
    <location>
        <position position="38"/>
    </location>
</feature>
<reference evidence="5 6" key="1">
    <citation type="submission" date="2019-10" db="EMBL/GenBank/DDBJ databases">
        <title>Glycomyces albidus sp. nov., a novel actinomycete isolated from rhizosphere soil of wheat (Triticum aestivum L.).</title>
        <authorList>
            <person name="Qian L."/>
        </authorList>
    </citation>
    <scope>NUCLEOTIDE SEQUENCE [LARGE SCALE GENOMIC DNA]</scope>
    <source>
        <strain evidence="5 6">NEAU-7082</strain>
    </source>
</reference>
<dbReference type="AlphaFoldDB" id="A0A6L5G5C6"/>
<keyword evidence="6" id="KW-1185">Reference proteome</keyword>
<feature type="domain" description="SGNH hydrolase-type esterase" evidence="4">
    <location>
        <begin position="34"/>
        <end position="249"/>
    </location>
</feature>
<dbReference type="SUPFAM" id="SSF52266">
    <property type="entry name" value="SGNH hydrolase"/>
    <property type="match status" value="1"/>
</dbReference>
<feature type="disulfide bond" evidence="2">
    <location>
        <begin position="118"/>
        <end position="125"/>
    </location>
</feature>
<dbReference type="GO" id="GO:0019433">
    <property type="term" value="P:triglyceride catabolic process"/>
    <property type="evidence" value="ECO:0007669"/>
    <property type="project" value="TreeGrafter"/>
</dbReference>
<feature type="disulfide bond" evidence="2">
    <location>
        <begin position="175"/>
        <end position="224"/>
    </location>
</feature>
<evidence type="ECO:0000259" key="4">
    <source>
        <dbReference type="Pfam" id="PF13472"/>
    </source>
</evidence>
<feature type="disulfide bond" evidence="2">
    <location>
        <begin position="53"/>
        <end position="77"/>
    </location>
</feature>
<name>A0A6L5G5C6_9ACTN</name>
<dbReference type="CDD" id="cd01823">
    <property type="entry name" value="SEST_like"/>
    <property type="match status" value="1"/>
</dbReference>
<dbReference type="Pfam" id="PF13472">
    <property type="entry name" value="Lipase_GDSL_2"/>
    <property type="match status" value="1"/>
</dbReference>
<proteinExistence type="predicted"/>
<evidence type="ECO:0000256" key="3">
    <source>
        <dbReference type="SAM" id="SignalP"/>
    </source>
</evidence>
<keyword evidence="2" id="KW-1015">Disulfide bond</keyword>
<dbReference type="InterPro" id="IPR036514">
    <property type="entry name" value="SGNH_hydro_sf"/>
</dbReference>
<feature type="active site" evidence="1">
    <location>
        <position position="242"/>
    </location>
</feature>
<evidence type="ECO:0000256" key="1">
    <source>
        <dbReference type="PIRSR" id="PIRSR637460-1"/>
    </source>
</evidence>
<dbReference type="InterPro" id="IPR013830">
    <property type="entry name" value="SGNH_hydro"/>
</dbReference>
<dbReference type="Gene3D" id="3.40.50.1110">
    <property type="entry name" value="SGNH hydrolase"/>
    <property type="match status" value="1"/>
</dbReference>
<comment type="caution">
    <text evidence="5">The sequence shown here is derived from an EMBL/GenBank/DDBJ whole genome shotgun (WGS) entry which is preliminary data.</text>
</comment>
<dbReference type="PANTHER" id="PTHR37981">
    <property type="entry name" value="LIPASE 2"/>
    <property type="match status" value="1"/>
</dbReference>
<feature type="chain" id="PRO_5026745099" evidence="3">
    <location>
        <begin position="27"/>
        <end position="260"/>
    </location>
</feature>
<dbReference type="PANTHER" id="PTHR37981:SF1">
    <property type="entry name" value="SGNH HYDROLASE-TYPE ESTERASE DOMAIN-CONTAINING PROTEIN"/>
    <property type="match status" value="1"/>
</dbReference>